<proteinExistence type="inferred from homology"/>
<dbReference type="PROSITE" id="PS00061">
    <property type="entry name" value="ADH_SHORT"/>
    <property type="match status" value="1"/>
</dbReference>
<reference evidence="3" key="1">
    <citation type="journal article" date="2019" name="Int. J. Syst. Evol. Microbiol.">
        <title>The Global Catalogue of Microorganisms (GCM) 10K type strain sequencing project: providing services to taxonomists for standard genome sequencing and annotation.</title>
        <authorList>
            <consortium name="The Broad Institute Genomics Platform"/>
            <consortium name="The Broad Institute Genome Sequencing Center for Infectious Disease"/>
            <person name="Wu L."/>
            <person name="Ma J."/>
        </authorList>
    </citation>
    <scope>NUCLEOTIDE SEQUENCE [LARGE SCALE GENOMIC DNA]</scope>
    <source>
        <strain evidence="3">KCTC 52366</strain>
    </source>
</reference>
<accession>A0ABV7GU70</accession>
<keyword evidence="2" id="KW-0560">Oxidoreductase</keyword>
<dbReference type="RefSeq" id="WP_275634573.1">
    <property type="nucleotide sequence ID" value="NZ_JARGYD010000010.1"/>
</dbReference>
<dbReference type="PRINTS" id="PR00081">
    <property type="entry name" value="GDHRDH"/>
</dbReference>
<dbReference type="PANTHER" id="PTHR42879">
    <property type="entry name" value="3-OXOACYL-(ACYL-CARRIER-PROTEIN) REDUCTASE"/>
    <property type="match status" value="1"/>
</dbReference>
<protein>
    <submittedName>
        <fullName evidence="2">SDR family NAD(P)-dependent oxidoreductase</fullName>
        <ecNumber evidence="2">1.1.1.-</ecNumber>
    </submittedName>
</protein>
<name>A0ABV7GU70_9RHOB</name>
<dbReference type="PANTHER" id="PTHR42879:SF2">
    <property type="entry name" value="3-OXOACYL-[ACYL-CARRIER-PROTEIN] REDUCTASE FABG"/>
    <property type="match status" value="1"/>
</dbReference>
<gene>
    <name evidence="2" type="ORF">ACFOGP_20935</name>
</gene>
<dbReference type="EC" id="1.1.1.-" evidence="2"/>
<evidence type="ECO:0000313" key="3">
    <source>
        <dbReference type="Proteomes" id="UP001595632"/>
    </source>
</evidence>
<dbReference type="Proteomes" id="UP001595632">
    <property type="component" value="Unassembled WGS sequence"/>
</dbReference>
<dbReference type="GO" id="GO:0016491">
    <property type="term" value="F:oxidoreductase activity"/>
    <property type="evidence" value="ECO:0007669"/>
    <property type="project" value="UniProtKB-KW"/>
</dbReference>
<dbReference type="NCBIfam" id="NF009466">
    <property type="entry name" value="PRK12826.1-2"/>
    <property type="match status" value="1"/>
</dbReference>
<comment type="caution">
    <text evidence="2">The sequence shown here is derived from an EMBL/GenBank/DDBJ whole genome shotgun (WGS) entry which is preliminary data.</text>
</comment>
<dbReference type="NCBIfam" id="NF005559">
    <property type="entry name" value="PRK07231.1"/>
    <property type="match status" value="1"/>
</dbReference>
<dbReference type="EMBL" id="JBHRTB010000010">
    <property type="protein sequence ID" value="MFC3145199.1"/>
    <property type="molecule type" value="Genomic_DNA"/>
</dbReference>
<dbReference type="Gene3D" id="3.40.50.720">
    <property type="entry name" value="NAD(P)-binding Rossmann-like Domain"/>
    <property type="match status" value="1"/>
</dbReference>
<evidence type="ECO:0000256" key="1">
    <source>
        <dbReference type="ARBA" id="ARBA00006484"/>
    </source>
</evidence>
<dbReference type="Pfam" id="PF13561">
    <property type="entry name" value="adh_short_C2"/>
    <property type="match status" value="1"/>
</dbReference>
<comment type="similarity">
    <text evidence="1">Belongs to the short-chain dehydrogenases/reductases (SDR) family.</text>
</comment>
<dbReference type="SUPFAM" id="SSF51735">
    <property type="entry name" value="NAD(P)-binding Rossmann-fold domains"/>
    <property type="match status" value="1"/>
</dbReference>
<evidence type="ECO:0000313" key="2">
    <source>
        <dbReference type="EMBL" id="MFC3145199.1"/>
    </source>
</evidence>
<dbReference type="InterPro" id="IPR050259">
    <property type="entry name" value="SDR"/>
</dbReference>
<dbReference type="InterPro" id="IPR020904">
    <property type="entry name" value="Sc_DH/Rdtase_CS"/>
</dbReference>
<keyword evidence="3" id="KW-1185">Reference proteome</keyword>
<dbReference type="InterPro" id="IPR002347">
    <property type="entry name" value="SDR_fam"/>
</dbReference>
<dbReference type="InterPro" id="IPR036291">
    <property type="entry name" value="NAD(P)-bd_dom_sf"/>
</dbReference>
<sequence length="251" mass="25874">MDKQFEGKSAIVTGGASGIGAAIAEELAAGGAKVLVADLKMEQAEEQAKKIRDAGGVAEAFSVDVSKPEQVEAMVDKAVSAFGKLDLAVNNAGVSGTSAPVGEYPLDDWNQVINVNLNGVFYGCRYEIAAMEKTGGGSIVNIASILGSVGFANSAAYVTAKHGVIGLTKNAAIEYSAKGIRVNAVGPAFINTPLIESSLSEEQREGLISMHPIGRLGEADEVSALVCFLLSDRASFVTGSYHLADGAYTAQ</sequence>
<organism evidence="2 3">
    <name type="scientific">Psychromarinibacter halotolerans</name>
    <dbReference type="NCBI Taxonomy" id="1775175"/>
    <lineage>
        <taxon>Bacteria</taxon>
        <taxon>Pseudomonadati</taxon>
        <taxon>Pseudomonadota</taxon>
        <taxon>Alphaproteobacteria</taxon>
        <taxon>Rhodobacterales</taxon>
        <taxon>Paracoccaceae</taxon>
        <taxon>Psychromarinibacter</taxon>
    </lineage>
</organism>
<dbReference type="PRINTS" id="PR00080">
    <property type="entry name" value="SDRFAMILY"/>
</dbReference>